<evidence type="ECO:0000313" key="1">
    <source>
        <dbReference type="EMBL" id="KAB1187479.1"/>
    </source>
</evidence>
<sequence>MSVYESIHEFVGDHETLHSVSQYDQMTVILTDTRLVELKHPADHTTTEDVTSFRSIHFSRPSIIGYSIDLGDDRTTICLHNQSGVPIESVTLPERDHRFAVVFSTTIADGEQLSCPA</sequence>
<comment type="caution">
    <text evidence="1">The sequence shown here is derived from an EMBL/GenBank/DDBJ whole genome shotgun (WGS) entry which is preliminary data.</text>
</comment>
<dbReference type="RefSeq" id="WP_151136169.1">
    <property type="nucleotide sequence ID" value="NZ_VZUS01000001.1"/>
</dbReference>
<protein>
    <submittedName>
        <fullName evidence="1">Uncharacterized protein</fullName>
    </submittedName>
</protein>
<reference evidence="1" key="1">
    <citation type="submission" date="2019-09" db="EMBL/GenBank/DDBJ databases">
        <title>Genomic analysis of Haloferax sp. CBA1149.</title>
        <authorList>
            <person name="Roh S.W."/>
        </authorList>
    </citation>
    <scope>NUCLEOTIDE SEQUENCE</scope>
    <source>
        <strain evidence="1">CBA1149</strain>
    </source>
</reference>
<gene>
    <name evidence="1" type="ORF">Hfx1149_05315</name>
</gene>
<proteinExistence type="predicted"/>
<dbReference type="AlphaFoldDB" id="A0A643JU79"/>
<dbReference type="EMBL" id="VZUS01000001">
    <property type="protein sequence ID" value="KAB1187479.1"/>
    <property type="molecule type" value="Genomic_DNA"/>
</dbReference>
<name>A0A643JU79_9EURY</name>
<organism evidence="1">
    <name type="scientific">Haloferax sp. CBA1149</name>
    <dbReference type="NCBI Taxonomy" id="2650753"/>
    <lineage>
        <taxon>Archaea</taxon>
        <taxon>Methanobacteriati</taxon>
        <taxon>Methanobacteriota</taxon>
        <taxon>Stenosarchaea group</taxon>
        <taxon>Halobacteria</taxon>
        <taxon>Halobacteriales</taxon>
        <taxon>Haloferacaceae</taxon>
        <taxon>Haloferax</taxon>
    </lineage>
</organism>
<accession>A0A643JU79</accession>